<dbReference type="NCBIfam" id="NF004718">
    <property type="entry name" value="PRK06062.1"/>
    <property type="match status" value="1"/>
</dbReference>
<evidence type="ECO:0000256" key="4">
    <source>
        <dbReference type="SAM" id="MobiDB-lite"/>
    </source>
</evidence>
<evidence type="ECO:0000256" key="2">
    <source>
        <dbReference type="ARBA" id="ARBA00022898"/>
    </source>
</evidence>
<reference evidence="5" key="1">
    <citation type="submission" date="2022-01" db="EMBL/GenBank/DDBJ databases">
        <title>Nocardioidaceae gen. sp. A5X3R13.</title>
        <authorList>
            <person name="Lopez Marin M.A."/>
            <person name="Uhlik O."/>
        </authorList>
    </citation>
    <scope>NUCLEOTIDE SEQUENCE</scope>
    <source>
        <strain evidence="5">A5X3R13</strain>
    </source>
</reference>
<keyword evidence="5" id="KW-0032">Aminotransferase</keyword>
<keyword evidence="5" id="KW-0808">Transferase</keyword>
<evidence type="ECO:0000313" key="6">
    <source>
        <dbReference type="Proteomes" id="UP001164390"/>
    </source>
</evidence>
<dbReference type="Pfam" id="PF00202">
    <property type="entry name" value="Aminotran_3"/>
    <property type="match status" value="1"/>
</dbReference>
<dbReference type="PANTHER" id="PTHR43094:SF1">
    <property type="entry name" value="AMINOTRANSFERASE CLASS-III"/>
    <property type="match status" value="1"/>
</dbReference>
<dbReference type="PROSITE" id="PS00600">
    <property type="entry name" value="AA_TRANSFER_CLASS_3"/>
    <property type="match status" value="1"/>
</dbReference>
<protein>
    <submittedName>
        <fullName evidence="5">Aspartate aminotransferase family protein</fullName>
    </submittedName>
</protein>
<keyword evidence="6" id="KW-1185">Reference proteome</keyword>
<dbReference type="InterPro" id="IPR015424">
    <property type="entry name" value="PyrdxlP-dep_Trfase"/>
</dbReference>
<dbReference type="InterPro" id="IPR015422">
    <property type="entry name" value="PyrdxlP-dep_Trfase_small"/>
</dbReference>
<dbReference type="CDD" id="cd00610">
    <property type="entry name" value="OAT_like"/>
    <property type="match status" value="1"/>
</dbReference>
<proteinExistence type="inferred from homology"/>
<dbReference type="AlphaFoldDB" id="A0AA46TEG4"/>
<dbReference type="RefSeq" id="WP_271632170.1">
    <property type="nucleotide sequence ID" value="NZ_CP094970.1"/>
</dbReference>
<evidence type="ECO:0000256" key="3">
    <source>
        <dbReference type="RuleBase" id="RU003560"/>
    </source>
</evidence>
<evidence type="ECO:0000256" key="1">
    <source>
        <dbReference type="ARBA" id="ARBA00008954"/>
    </source>
</evidence>
<dbReference type="InterPro" id="IPR005814">
    <property type="entry name" value="Aminotrans_3"/>
</dbReference>
<name>A0AA46TEG4_9ACTN</name>
<accession>A0AA46TEG4</accession>
<keyword evidence="2 3" id="KW-0663">Pyridoxal phosphate</keyword>
<sequence>MTEYTRRDGTTASLPDRAANEQVRRDDRAHVFHSWSAQNLIDPTPVARGEGATFWDYDGNEYLDFGSQLVNLNLGHQHPDLVRAIQEQAGRLATIQPSMANDVRGELARLITSKAPDGLNKVFFTNGGADANENAVRMARGYTGRRKVLTTYRSYHGSTGSAISMTGDPRRWANEPSDSSVVHFFGPYAYRSPFHSDSAEQETERALRHLEEVVMLEGPQTIAAIALETVVGTNGVLIPPPGYLQGVRELCDRHGIIYIADEVMVGFGRVGEWFAFDAFDVAPDLISFAKGVNSGYVPLGGVVIRDEIADFFGDRAYTGGLTYSGHPLGCAAGIATFEVFERDDILGRVRRLGSEVVAPTVADWASRHPSVGEVRGRGLFWAVELVRDQGTREPLVPFNASGADAAPMAELAARCKASGVWPMIHFNRLQIAPPLVIGEDDLRRGLAVIDEALAYTDKLAA</sequence>
<gene>
    <name evidence="5" type="ORF">L0C25_13445</name>
</gene>
<dbReference type="Proteomes" id="UP001164390">
    <property type="component" value="Chromosome"/>
</dbReference>
<dbReference type="GO" id="GO:0005829">
    <property type="term" value="C:cytosol"/>
    <property type="evidence" value="ECO:0007669"/>
    <property type="project" value="TreeGrafter"/>
</dbReference>
<feature type="region of interest" description="Disordered" evidence="4">
    <location>
        <begin position="1"/>
        <end position="23"/>
    </location>
</feature>
<dbReference type="EMBL" id="CP094970">
    <property type="protein sequence ID" value="UYM03561.1"/>
    <property type="molecule type" value="Genomic_DNA"/>
</dbReference>
<dbReference type="GO" id="GO:0030170">
    <property type="term" value="F:pyridoxal phosphate binding"/>
    <property type="evidence" value="ECO:0007669"/>
    <property type="project" value="InterPro"/>
</dbReference>
<dbReference type="InterPro" id="IPR015421">
    <property type="entry name" value="PyrdxlP-dep_Trfase_major"/>
</dbReference>
<dbReference type="KEGG" id="sgrg:L0C25_13445"/>
<dbReference type="GO" id="GO:0008483">
    <property type="term" value="F:transaminase activity"/>
    <property type="evidence" value="ECO:0007669"/>
    <property type="project" value="UniProtKB-KW"/>
</dbReference>
<comment type="similarity">
    <text evidence="1 3">Belongs to the class-III pyridoxal-phosphate-dependent aminotransferase family.</text>
</comment>
<dbReference type="PANTHER" id="PTHR43094">
    <property type="entry name" value="AMINOTRANSFERASE"/>
    <property type="match status" value="1"/>
</dbReference>
<dbReference type="Gene3D" id="3.40.640.10">
    <property type="entry name" value="Type I PLP-dependent aspartate aminotransferase-like (Major domain)"/>
    <property type="match status" value="1"/>
</dbReference>
<dbReference type="Gene3D" id="3.90.1150.10">
    <property type="entry name" value="Aspartate Aminotransferase, domain 1"/>
    <property type="match status" value="1"/>
</dbReference>
<evidence type="ECO:0000313" key="5">
    <source>
        <dbReference type="EMBL" id="UYM03561.1"/>
    </source>
</evidence>
<organism evidence="5 6">
    <name type="scientific">Solicola gregarius</name>
    <dbReference type="NCBI Taxonomy" id="2908642"/>
    <lineage>
        <taxon>Bacteria</taxon>
        <taxon>Bacillati</taxon>
        <taxon>Actinomycetota</taxon>
        <taxon>Actinomycetes</taxon>
        <taxon>Propionibacteriales</taxon>
        <taxon>Nocardioidaceae</taxon>
        <taxon>Solicola</taxon>
    </lineage>
</organism>
<dbReference type="InterPro" id="IPR049704">
    <property type="entry name" value="Aminotrans_3_PPA_site"/>
</dbReference>
<dbReference type="SUPFAM" id="SSF53383">
    <property type="entry name" value="PLP-dependent transferases"/>
    <property type="match status" value="1"/>
</dbReference>